<feature type="transmembrane region" description="Helical" evidence="1">
    <location>
        <begin position="60"/>
        <end position="78"/>
    </location>
</feature>
<dbReference type="VEuPathDB" id="FungiDB:CH63R_14225"/>
<sequence>MSDYNNLTEDEEKRHLVTSYFSSQPFRIFWFQNDDDAVTTSKNRQASRRKLHYLFASPHLYYSITILLILGVCIFQFISQHHLRPHLAPSHGTNPLCGSSPEEARAIGCTFDVYVNGWLPAACYDRAVAEQSESNSSDLHTSATGRATFPVYWDEAMTEPATLEDVMLAAFENGEDGYNVRFHTVWEYHRAHCLHLWRLAASALQRLSEGERNVGVYYKVASPEHVWHCNKVIIEGDARSPAKKDTITPGIGRCVWLGNLESVAYQ</sequence>
<keyword evidence="1" id="KW-0472">Membrane</keyword>
<dbReference type="HOGENOM" id="CLU_066042_6_0_1"/>
<dbReference type="PANTHER" id="PTHR35896">
    <property type="entry name" value="IG-LIKE DOMAIN-CONTAINING PROTEIN"/>
    <property type="match status" value="1"/>
</dbReference>
<dbReference type="EMBL" id="LTAN01000010">
    <property type="protein sequence ID" value="OBR02999.1"/>
    <property type="molecule type" value="Genomic_DNA"/>
</dbReference>
<evidence type="ECO:0000313" key="5">
    <source>
        <dbReference type="Proteomes" id="UP000092177"/>
    </source>
</evidence>
<reference evidence="3" key="3">
    <citation type="submission" date="2016-02" db="EMBL/GenBank/DDBJ databases">
        <title>Resequencing and annotation of the Colletotrichum higginsianum genome.</title>
        <authorList>
            <person name="O'Connell R."/>
            <person name="Zambounis A."/>
            <person name="Thon M."/>
            <person name="Dallery J.-F."/>
        </authorList>
    </citation>
    <scope>NUCLEOTIDE SEQUENCE [LARGE SCALE GENOMIC DNA]</scope>
    <source>
        <strain evidence="3">IMI 349063</strain>
    </source>
</reference>
<dbReference type="PANTHER" id="PTHR35896:SF3">
    <property type="entry name" value="MAJOR FACILITATOR SUPERFAMILY TRANSPORTER"/>
    <property type="match status" value="1"/>
</dbReference>
<dbReference type="AlphaFoldDB" id="H1VUR1"/>
<keyword evidence="1" id="KW-0812">Transmembrane</keyword>
<proteinExistence type="predicted"/>
<dbReference type="Proteomes" id="UP000092177">
    <property type="component" value="Chromosome 10"/>
</dbReference>
<dbReference type="OrthoDB" id="3501153at2759"/>
<accession>H1VUR1</accession>
<evidence type="ECO:0000313" key="4">
    <source>
        <dbReference type="Proteomes" id="UP000007174"/>
    </source>
</evidence>
<dbReference type="GeneID" id="28873306"/>
<keyword evidence="5" id="KW-1185">Reference proteome</keyword>
<reference evidence="5" key="4">
    <citation type="journal article" date="2017" name="BMC Genomics">
        <title>Gapless genome assembly of Colletotrichum higginsianum reveals chromosome structure and association of transposable elements with secondary metabolite gene clusters.</title>
        <authorList>
            <person name="Dallery J.-F."/>
            <person name="Lapalu N."/>
            <person name="Zampounis A."/>
            <person name="Pigne S."/>
            <person name="Luyten I."/>
            <person name="Amselem J."/>
            <person name="Wittenberg A.H.J."/>
            <person name="Zhou S."/>
            <person name="de Queiroz M.V."/>
            <person name="Robin G.P."/>
            <person name="Auger A."/>
            <person name="Hainaut M."/>
            <person name="Henrissat B."/>
            <person name="Kim K.-T."/>
            <person name="Lee Y.-H."/>
            <person name="Lespinet O."/>
            <person name="Schwartz D.C."/>
            <person name="Thon M.R."/>
            <person name="O'Connell R.J."/>
        </authorList>
    </citation>
    <scope>NUCLEOTIDE SEQUENCE [LARGE SCALE GENOMIC DNA]</scope>
    <source>
        <strain evidence="5">IMI 349063</strain>
    </source>
</reference>
<reference evidence="2" key="1">
    <citation type="submission" date="2011-12" db="EMBL/GenBank/DDBJ databases">
        <title>The genome sequence of Colletotrichum higginsianum IMI 34906.</title>
        <authorList>
            <person name="Ma L.-J."/>
            <person name="O'Connell R."/>
            <person name="van Themaat E.V.L."/>
            <person name="Stueber K."/>
            <person name="Young S.K."/>
            <person name="Zeng Q."/>
            <person name="Gargeya S."/>
            <person name="Fitzgerald M."/>
            <person name="Haas B."/>
            <person name="Abouelleil A."/>
            <person name="Alvarado L."/>
            <person name="Arachchi H.M."/>
            <person name="Berlin A."/>
            <person name="Chapman S.B."/>
            <person name="Gearin G."/>
            <person name="Goldberg J."/>
            <person name="Griggs A."/>
            <person name="Gujja S."/>
            <person name="Hansen M."/>
            <person name="Heiman D."/>
            <person name="Howarth C."/>
            <person name="Larimer J."/>
            <person name="Lui A."/>
            <person name="MacDonald P.J.P."/>
            <person name="McCowen C."/>
            <person name="Montmayeur A."/>
            <person name="Murphy C."/>
            <person name="Neiman D."/>
            <person name="Pearson M."/>
            <person name="Priest M."/>
            <person name="Roberts A."/>
            <person name="Saif S."/>
            <person name="Shea T."/>
            <person name="Sisk P."/>
            <person name="Stolte C."/>
            <person name="Sykes S."/>
            <person name="Wortman J."/>
            <person name="Nusbaum C."/>
            <person name="Birren B."/>
        </authorList>
    </citation>
    <scope>NUCLEOTIDE SEQUENCE</scope>
    <source>
        <strain evidence="2">IMI 349063</strain>
    </source>
</reference>
<reference evidence="4" key="2">
    <citation type="journal article" date="2012" name="Nat. Genet.">
        <title>Lifestyle transitions in plant pathogenic Colletotrichum fungi deciphered by genome and transcriptome analyses.</title>
        <authorList>
            <person name="O'Connell R.J."/>
            <person name="Thon M.R."/>
            <person name="Hacquard S."/>
            <person name="Amyotte S.G."/>
            <person name="Kleemann J."/>
            <person name="Torres M.F."/>
            <person name="Damm U."/>
            <person name="Buiate E.A."/>
            <person name="Epstein L."/>
            <person name="Alkan N."/>
            <person name="Altmueller J."/>
            <person name="Alvarado-Balderrama L."/>
            <person name="Bauser C.A."/>
            <person name="Becker C."/>
            <person name="Birren B.W."/>
            <person name="Chen Z."/>
            <person name="Choi J."/>
            <person name="Crouch J.A."/>
            <person name="Duvick J.P."/>
            <person name="Farman M.A."/>
            <person name="Gan P."/>
            <person name="Heiman D."/>
            <person name="Henrissat B."/>
            <person name="Howard R.J."/>
            <person name="Kabbage M."/>
            <person name="Koch C."/>
            <person name="Kracher B."/>
            <person name="Kubo Y."/>
            <person name="Law A.D."/>
            <person name="Lebrun M.-H."/>
            <person name="Lee Y.-H."/>
            <person name="Miyara I."/>
            <person name="Moore N."/>
            <person name="Neumann U."/>
            <person name="Nordstroem K."/>
            <person name="Panaccione D.G."/>
            <person name="Panstruga R."/>
            <person name="Place M."/>
            <person name="Proctor R.H."/>
            <person name="Prusky D."/>
            <person name="Rech G."/>
            <person name="Reinhardt R."/>
            <person name="Rollins J.A."/>
            <person name="Rounsley S."/>
            <person name="Schardl C.L."/>
            <person name="Schwartz D.C."/>
            <person name="Shenoy N."/>
            <person name="Shirasu K."/>
            <person name="Sikhakolli U.R."/>
            <person name="Stueber K."/>
            <person name="Sukno S.A."/>
            <person name="Sweigard J.A."/>
            <person name="Takano Y."/>
            <person name="Takahara H."/>
            <person name="Trail F."/>
            <person name="van der Does H.C."/>
            <person name="Voll L.M."/>
            <person name="Will I."/>
            <person name="Young S."/>
            <person name="Zeng Q."/>
            <person name="Zhang J."/>
            <person name="Zhou S."/>
            <person name="Dickman M.B."/>
            <person name="Schulze-Lefert P."/>
            <person name="Ver Loren van Themaat E."/>
            <person name="Ma L.-J."/>
            <person name="Vaillancourt L.J."/>
        </authorList>
    </citation>
    <scope>NUCLEOTIDE SEQUENCE [LARGE SCALE GENOMIC DNA]</scope>
    <source>
        <strain evidence="4">IMI 349063</strain>
    </source>
</reference>
<keyword evidence="1" id="KW-1133">Transmembrane helix</keyword>
<dbReference type="KEGG" id="chig:CH63R_14225"/>
<dbReference type="RefSeq" id="XP_018151517.1">
    <property type="nucleotide sequence ID" value="XM_018309199.1"/>
</dbReference>
<evidence type="ECO:0000313" key="2">
    <source>
        <dbReference type="EMBL" id="CCF43970.1"/>
    </source>
</evidence>
<dbReference type="Proteomes" id="UP000007174">
    <property type="component" value="Unassembled WGS sequence"/>
</dbReference>
<gene>
    <name evidence="2" type="ORF">CH063_13521</name>
    <name evidence="3" type="ORF">CH63R_14225</name>
</gene>
<dbReference type="EMBL" id="CACQ02006522">
    <property type="protein sequence ID" value="CCF43970.1"/>
    <property type="molecule type" value="Genomic_DNA"/>
</dbReference>
<dbReference type="STRING" id="759273.H1VUR1"/>
<name>H1VUR1_COLHI</name>
<organism evidence="2 4">
    <name type="scientific">Colletotrichum higginsianum (strain IMI 349063)</name>
    <name type="common">Crucifer anthracnose fungus</name>
    <dbReference type="NCBI Taxonomy" id="759273"/>
    <lineage>
        <taxon>Eukaryota</taxon>
        <taxon>Fungi</taxon>
        <taxon>Dikarya</taxon>
        <taxon>Ascomycota</taxon>
        <taxon>Pezizomycotina</taxon>
        <taxon>Sordariomycetes</taxon>
        <taxon>Hypocreomycetidae</taxon>
        <taxon>Glomerellales</taxon>
        <taxon>Glomerellaceae</taxon>
        <taxon>Colletotrichum</taxon>
        <taxon>Colletotrichum destructivum species complex</taxon>
    </lineage>
</organism>
<evidence type="ECO:0000256" key="1">
    <source>
        <dbReference type="SAM" id="Phobius"/>
    </source>
</evidence>
<dbReference type="InterPro" id="IPR053008">
    <property type="entry name" value="Phomopsin_biosynth_assoc"/>
</dbReference>
<protein>
    <submittedName>
        <fullName evidence="2">Uncharacterized protein</fullName>
    </submittedName>
</protein>
<evidence type="ECO:0000313" key="3">
    <source>
        <dbReference type="EMBL" id="OBR02999.1"/>
    </source>
</evidence>
<dbReference type="eggNOG" id="ENOG502TA13">
    <property type="taxonomic scope" value="Eukaryota"/>
</dbReference>